<dbReference type="PANTHER" id="PTHR11412">
    <property type="entry name" value="MACROGLOBULIN / COMPLEMENT"/>
    <property type="match status" value="1"/>
</dbReference>
<dbReference type="InterPro" id="IPR023997">
    <property type="entry name" value="TonB-dep_OMP_SusC/RagA_CS"/>
</dbReference>
<sequence length="1518" mass="170113">MKTKIYSISTVFLFVLTAIVLMSFRTYFTEKVPIEKIYTQTDRPFYFPEETIWFKSYIVANDNTISGVSDIMIAKLISPKGATLKTIKLSVEDGYAYGDFHVNKNWVGGIYTLKTYTNWMRNFGDEATFTKKINIQKIVKPNVLLNLKFEKEGYGQSSEVTANFEAKNLKNKPLKHKDITFEVSAKGKKIISKTIVTNDDGKATPTFKLPKDLSTTDVVLNVLLPYNGTTESISRSVPVVLDNIDLQFFPESGKLIANTKNRVAFKALNEFGKPVDVSGDIVDNNGNVISTFNSFHDGMGAFTISTENNNTFYAKIKTPFVSERKITLPKIHQNGTRFSVISDSLNTKLKLFSTENIRLQIKVSNASKLLFSKRINSSRKVINIDTRNFPIGISKFSILDINGNIVAERLVFLNAHKQLKVDIQLDKSVYKTREKVKASITTTDFKGTPIPSNLSVAISDNKLLSFADDKQDHILSYLLVSSELKGRIHKPSFYFNPKEPKSYKALDYLMLTHGWRDYIHTPNLTYENANFKPEKRGLHSGVVVDKKGNPVKANLLLFNTDGYNVLPFKTSDKGEFQFKSVALATLTLVAYTDDGKPLKIIKDKFKKGTMYDDKNAASRANSTESKAFLKNDKPLQTKIKQEVTANIALTEDVDALDEVVVIGYGTMKKSSVTGAVAQVVSEEISIDSDLARTLQGRVSGVTISEGFLPGNNSKVIIRGAASFSGNSNPLVVVDGVVQDINDIDLNNIKNLSVLKDAAATAVYGSRGANGVIIITTKNNSFYNYGKKKLNNAKYNNYTATNFYDYNGPKTYRSKLFYVPKYDSKTLPEERTDFRQTIYWNPVVQTDEHGKAEFEFYNSDAITSFKVTAEGVGFDGLVGRKETLYATNKLLNIDFKAPNYMALNDTVVLPISVTNETDRPITANLKLLLPEHLKLLKPFESEMVLKAKHTAIKNISVIPIKKGENATIQVSLKSDEATDIVKRNVTILSPYFPTELSISGSKSQSFNFDINHVVQHSLKAEFNIYTDVIGDVMDGIEGLIRQPYGCFEQTSSSTYPNIMVLKYLKEAGKSNPEIEAKAMGFIKKGYKRLISFETKEGGFEWFGHTPPHETLTAYGILEFTEMKEVYTGVDQNMIDRTVKWLLSRKDGKGGFQKSKKGYDSFASSPIDVANAYIVYALSESKINEDFRLEYNTAYKDALKSNDTYKMALLALASYNLNQIENAETLIKRIKQNIKTHDFQDLPVANTITRSYGNAKNIETVAFTLLALMRDNTNNDALISKGIKHIVGKREYNRFGSTQSTAMALKALIAYTKREKQKIITSKDVVELVIKGNILHEKLNLSENGKITIPNITDYITDGNQTLTVKFNNPKTTFPYALNVMWDSSLPDTSGECPLKLETVITEASYNVGDNVSMTVNVSNKKVEKLGMVTAIIGIPSGATPQPWQLKEILEQNKVAYYEIFDNYLVFYWREFDASETKTIRLDLKADIAGRYKAPASTAYLYYGDEFKTWISGNTLEIKN</sequence>
<dbReference type="Gene3D" id="2.170.130.10">
    <property type="entry name" value="TonB-dependent receptor, plug domain"/>
    <property type="match status" value="1"/>
</dbReference>
<dbReference type="Pfam" id="PF07678">
    <property type="entry name" value="TED_complement"/>
    <property type="match status" value="1"/>
</dbReference>
<dbReference type="CDD" id="cd02891">
    <property type="entry name" value="A2M_like"/>
    <property type="match status" value="1"/>
</dbReference>
<dbReference type="RefSeq" id="WP_130937756.1">
    <property type="nucleotide sequence ID" value="NZ_BMEE01000002.1"/>
</dbReference>
<dbReference type="EMBL" id="SIRS01000005">
    <property type="protein sequence ID" value="TBN14635.1"/>
    <property type="molecule type" value="Genomic_DNA"/>
</dbReference>
<keyword evidence="3" id="KW-0472">Membrane</keyword>
<dbReference type="Gene3D" id="2.60.40.1930">
    <property type="match status" value="1"/>
</dbReference>
<dbReference type="GO" id="GO:0005615">
    <property type="term" value="C:extracellular space"/>
    <property type="evidence" value="ECO:0007669"/>
    <property type="project" value="InterPro"/>
</dbReference>
<reference evidence="5 6" key="1">
    <citation type="journal article" date="2015" name="Int. J. Syst. Evol. Microbiol.">
        <title>Hyunsoonleella pacifica sp. nov., isolated from seawater of South Pacific Gyre.</title>
        <authorList>
            <person name="Gao X."/>
            <person name="Zhang Z."/>
            <person name="Dai X."/>
            <person name="Zhang X.H."/>
        </authorList>
    </citation>
    <scope>NUCLEOTIDE SEQUENCE [LARGE SCALE GENOMIC DNA]</scope>
    <source>
        <strain evidence="5 6">SW033</strain>
    </source>
</reference>
<dbReference type="SMART" id="SM01419">
    <property type="entry name" value="Thiol-ester_cl"/>
    <property type="match status" value="1"/>
</dbReference>
<comment type="caution">
    <text evidence="5">The sequence shown here is derived from an EMBL/GenBank/DDBJ whole genome shotgun (WGS) entry which is preliminary data.</text>
</comment>
<dbReference type="NCBIfam" id="TIGR04057">
    <property type="entry name" value="SusC_RagA_signa"/>
    <property type="match status" value="1"/>
</dbReference>
<dbReference type="SUPFAM" id="SSF49410">
    <property type="entry name" value="Alpha-macroglobulin receptor domain"/>
    <property type="match status" value="1"/>
</dbReference>
<dbReference type="InterPro" id="IPR047565">
    <property type="entry name" value="Alpha-macroglob_thiol-ester_cl"/>
</dbReference>
<keyword evidence="3" id="KW-0813">Transport</keyword>
<evidence type="ECO:0000256" key="2">
    <source>
        <dbReference type="ARBA" id="ARBA00022966"/>
    </source>
</evidence>
<dbReference type="InterPro" id="IPR050473">
    <property type="entry name" value="A2M/Complement_sys"/>
</dbReference>
<dbReference type="InterPro" id="IPR012910">
    <property type="entry name" value="Plug_dom"/>
</dbReference>
<keyword evidence="3" id="KW-0812">Transmembrane</keyword>
<dbReference type="SUPFAM" id="SSF48239">
    <property type="entry name" value="Terpenoid cyclases/Protein prenyltransferases"/>
    <property type="match status" value="1"/>
</dbReference>
<protein>
    <recommendedName>
        <fullName evidence="4">Alpha-2-macroglobulin domain-containing protein</fullName>
    </recommendedName>
</protein>
<dbReference type="InterPro" id="IPR037066">
    <property type="entry name" value="Plug_dom_sf"/>
</dbReference>
<name>A0A4Q9FL88_9FLAO</name>
<evidence type="ECO:0000259" key="4">
    <source>
        <dbReference type="SMART" id="SM01360"/>
    </source>
</evidence>
<dbReference type="InterPro" id="IPR039426">
    <property type="entry name" value="TonB-dep_rcpt-like"/>
</dbReference>
<evidence type="ECO:0000313" key="6">
    <source>
        <dbReference type="Proteomes" id="UP000292372"/>
    </source>
</evidence>
<dbReference type="OrthoDB" id="679547at2"/>
<accession>A0A4Q9FL88</accession>
<keyword evidence="3" id="KW-1134">Transmembrane beta strand</keyword>
<evidence type="ECO:0000313" key="5">
    <source>
        <dbReference type="EMBL" id="TBN14635.1"/>
    </source>
</evidence>
<comment type="subcellular location">
    <subcellularLocation>
        <location evidence="3">Cell outer membrane</location>
        <topology evidence="3">Multi-pass membrane protein</topology>
    </subcellularLocation>
</comment>
<keyword evidence="3" id="KW-0998">Cell outer membrane</keyword>
<dbReference type="PANTHER" id="PTHR11412:SF136">
    <property type="entry name" value="CD109 ANTIGEN"/>
    <property type="match status" value="1"/>
</dbReference>
<dbReference type="Gene3D" id="1.50.10.20">
    <property type="match status" value="1"/>
</dbReference>
<dbReference type="Pfam" id="PF07715">
    <property type="entry name" value="Plug"/>
    <property type="match status" value="1"/>
</dbReference>
<evidence type="ECO:0000256" key="3">
    <source>
        <dbReference type="PROSITE-ProRule" id="PRU01360"/>
    </source>
</evidence>
<dbReference type="GO" id="GO:0004866">
    <property type="term" value="F:endopeptidase inhibitor activity"/>
    <property type="evidence" value="ECO:0007669"/>
    <property type="project" value="InterPro"/>
</dbReference>
<proteinExistence type="inferred from homology"/>
<dbReference type="InterPro" id="IPR011626">
    <property type="entry name" value="Alpha-macroglobulin_TED"/>
</dbReference>
<keyword evidence="6" id="KW-1185">Reference proteome</keyword>
<organism evidence="5 6">
    <name type="scientific">Hyunsoonleella pacifica</name>
    <dbReference type="NCBI Taxonomy" id="1080224"/>
    <lineage>
        <taxon>Bacteria</taxon>
        <taxon>Pseudomonadati</taxon>
        <taxon>Bacteroidota</taxon>
        <taxon>Flavobacteriia</taxon>
        <taxon>Flavobacteriales</taxon>
        <taxon>Flavobacteriaceae</taxon>
    </lineage>
</organism>
<comment type="similarity">
    <text evidence="3">Belongs to the TonB-dependent receptor family.</text>
</comment>
<dbReference type="SMART" id="SM01360">
    <property type="entry name" value="A2M"/>
    <property type="match status" value="1"/>
</dbReference>
<dbReference type="InterPro" id="IPR008930">
    <property type="entry name" value="Terpenoid_cyclase/PrenylTrfase"/>
</dbReference>
<dbReference type="PROSITE" id="PS52016">
    <property type="entry name" value="TONB_DEPENDENT_REC_3"/>
    <property type="match status" value="1"/>
</dbReference>
<keyword evidence="2" id="KW-0882">Thioester bond</keyword>
<dbReference type="InterPro" id="IPR036595">
    <property type="entry name" value="A-macroglobulin_rcpt-bd_sf"/>
</dbReference>
<dbReference type="SUPFAM" id="SSF56935">
    <property type="entry name" value="Porins"/>
    <property type="match status" value="1"/>
</dbReference>
<dbReference type="Proteomes" id="UP000292372">
    <property type="component" value="Unassembled WGS sequence"/>
</dbReference>
<feature type="domain" description="Alpha-2-macroglobulin" evidence="4">
    <location>
        <begin position="836"/>
        <end position="926"/>
    </location>
</feature>
<evidence type="ECO:0000256" key="1">
    <source>
        <dbReference type="ARBA" id="ARBA00022729"/>
    </source>
</evidence>
<keyword evidence="1" id="KW-0732">Signal</keyword>
<dbReference type="GO" id="GO:0009279">
    <property type="term" value="C:cell outer membrane"/>
    <property type="evidence" value="ECO:0007669"/>
    <property type="project" value="UniProtKB-SubCell"/>
</dbReference>
<dbReference type="InterPro" id="IPR001599">
    <property type="entry name" value="Macroglobln_a2"/>
</dbReference>
<dbReference type="Pfam" id="PF00207">
    <property type="entry name" value="A2M"/>
    <property type="match status" value="1"/>
</dbReference>
<dbReference type="Gene3D" id="2.60.40.690">
    <property type="entry name" value="Alpha-macroglobulin, receptor-binding domain"/>
    <property type="match status" value="1"/>
</dbReference>
<gene>
    <name evidence="5" type="ORF">EYD46_13780</name>
</gene>